<comment type="caution">
    <text evidence="8">The sequence shown here is derived from an EMBL/GenBank/DDBJ whole genome shotgun (WGS) entry which is preliminary data.</text>
</comment>
<dbReference type="InterPro" id="IPR001014">
    <property type="entry name" value="Ribosomal_uL23_CS"/>
</dbReference>
<evidence type="ECO:0000256" key="1">
    <source>
        <dbReference type="ARBA" id="ARBA00006700"/>
    </source>
</evidence>
<proteinExistence type="inferred from homology"/>
<dbReference type="PANTHER" id="PTHR11620">
    <property type="entry name" value="60S RIBOSOMAL PROTEIN L23A"/>
    <property type="match status" value="1"/>
</dbReference>
<evidence type="ECO:0000256" key="3">
    <source>
        <dbReference type="ARBA" id="ARBA00022884"/>
    </source>
</evidence>
<evidence type="ECO:0000256" key="4">
    <source>
        <dbReference type="ARBA" id="ARBA00022980"/>
    </source>
</evidence>
<dbReference type="EMBL" id="DRNB01000258">
    <property type="protein sequence ID" value="HHJ64656.1"/>
    <property type="molecule type" value="Genomic_DNA"/>
</dbReference>
<comment type="function">
    <text evidence="6">One of the early assembly proteins it binds 23S rRNA. One of the proteins that surrounds the polypeptide exit tunnel on the outside of the ribosome. Forms the main docking site for trigger factor binding to the ribosome.</text>
</comment>
<dbReference type="FunFam" id="3.30.70.330:FF:000001">
    <property type="entry name" value="50S ribosomal protein L23"/>
    <property type="match status" value="1"/>
</dbReference>
<dbReference type="GO" id="GO:1990904">
    <property type="term" value="C:ribonucleoprotein complex"/>
    <property type="evidence" value="ECO:0007669"/>
    <property type="project" value="UniProtKB-KW"/>
</dbReference>
<keyword evidence="2 6" id="KW-0699">rRNA-binding</keyword>
<dbReference type="GO" id="GO:0005840">
    <property type="term" value="C:ribosome"/>
    <property type="evidence" value="ECO:0007669"/>
    <property type="project" value="UniProtKB-KW"/>
</dbReference>
<keyword evidence="5 6" id="KW-0687">Ribonucleoprotein</keyword>
<evidence type="ECO:0000256" key="6">
    <source>
        <dbReference type="HAMAP-Rule" id="MF_01369"/>
    </source>
</evidence>
<dbReference type="GO" id="GO:0019843">
    <property type="term" value="F:rRNA binding"/>
    <property type="evidence" value="ECO:0007669"/>
    <property type="project" value="UniProtKB-UniRule"/>
</dbReference>
<dbReference type="GO" id="GO:0006412">
    <property type="term" value="P:translation"/>
    <property type="evidence" value="ECO:0007669"/>
    <property type="project" value="UniProtKB-UniRule"/>
</dbReference>
<gene>
    <name evidence="6" type="primary">rplW</name>
    <name evidence="8" type="ORF">ENJ61_07085</name>
</gene>
<dbReference type="Gene3D" id="3.30.70.330">
    <property type="match status" value="1"/>
</dbReference>
<sequence length="102" mass="11805">MSQRKPYEVIIRPVITEKSNRLMEDLGKYTFEVALDASKSEIKNAVEELFGVKVRKVNTMIVKPKKKRVLGRFRQYGYTRKWKKAVVTLEPGESIDLLNFAG</sequence>
<evidence type="ECO:0000313" key="8">
    <source>
        <dbReference type="EMBL" id="HHJ64656.1"/>
    </source>
</evidence>
<dbReference type="SUPFAM" id="SSF54189">
    <property type="entry name" value="Ribosomal proteins S24e, L23 and L15e"/>
    <property type="match status" value="1"/>
</dbReference>
<evidence type="ECO:0000256" key="5">
    <source>
        <dbReference type="ARBA" id="ARBA00023274"/>
    </source>
</evidence>
<organism evidence="8">
    <name type="scientific">Aquifex aeolicus</name>
    <dbReference type="NCBI Taxonomy" id="63363"/>
    <lineage>
        <taxon>Bacteria</taxon>
        <taxon>Pseudomonadati</taxon>
        <taxon>Aquificota</taxon>
        <taxon>Aquificia</taxon>
        <taxon>Aquificales</taxon>
        <taxon>Aquificaceae</taxon>
        <taxon>Aquifex</taxon>
    </lineage>
</organism>
<dbReference type="InterPro" id="IPR012678">
    <property type="entry name" value="Ribosomal_uL23/eL15/eS24_sf"/>
</dbReference>
<comment type="subunit">
    <text evidence="6">Part of the 50S ribosomal subunit. Contacts protein L29, and trigger factor when it is bound to the ribosome.</text>
</comment>
<dbReference type="HAMAP" id="MF_01369_B">
    <property type="entry name" value="Ribosomal_uL23_B"/>
    <property type="match status" value="1"/>
</dbReference>
<reference evidence="8" key="1">
    <citation type="journal article" date="2020" name="mSystems">
        <title>Genome- and Community-Level Interaction Insights into Carbon Utilization and Element Cycling Functions of Hydrothermarchaeota in Hydrothermal Sediment.</title>
        <authorList>
            <person name="Zhou Z."/>
            <person name="Liu Y."/>
            <person name="Xu W."/>
            <person name="Pan J."/>
            <person name="Luo Z.H."/>
            <person name="Li M."/>
        </authorList>
    </citation>
    <scope>NUCLEOTIDE SEQUENCE [LARGE SCALE GENOMIC DNA]</scope>
    <source>
        <strain evidence="8">HyVt-501</strain>
    </source>
</reference>
<dbReference type="InterPro" id="IPR013025">
    <property type="entry name" value="Ribosomal_uL23-like"/>
</dbReference>
<dbReference type="NCBIfam" id="NF004363">
    <property type="entry name" value="PRK05738.2-4"/>
    <property type="match status" value="1"/>
</dbReference>
<comment type="similarity">
    <text evidence="1 6 7">Belongs to the universal ribosomal protein uL23 family.</text>
</comment>
<keyword evidence="4 6" id="KW-0689">Ribosomal protein</keyword>
<dbReference type="NCBIfam" id="NF004359">
    <property type="entry name" value="PRK05738.1-3"/>
    <property type="match status" value="1"/>
</dbReference>
<evidence type="ECO:0000256" key="7">
    <source>
        <dbReference type="RuleBase" id="RU003934"/>
    </source>
</evidence>
<dbReference type="Proteomes" id="UP000885792">
    <property type="component" value="Unassembled WGS sequence"/>
</dbReference>
<dbReference type="PROSITE" id="PS00050">
    <property type="entry name" value="RIBOSOMAL_L23"/>
    <property type="match status" value="1"/>
</dbReference>
<evidence type="ECO:0000256" key="2">
    <source>
        <dbReference type="ARBA" id="ARBA00022730"/>
    </source>
</evidence>
<dbReference type="GO" id="GO:0003735">
    <property type="term" value="F:structural constituent of ribosome"/>
    <property type="evidence" value="ECO:0007669"/>
    <property type="project" value="InterPro"/>
</dbReference>
<protein>
    <recommendedName>
        <fullName evidence="6">Large ribosomal subunit protein uL23</fullName>
    </recommendedName>
</protein>
<dbReference type="AlphaFoldDB" id="A0A7C5Q069"/>
<dbReference type="Pfam" id="PF00276">
    <property type="entry name" value="Ribosomal_L23"/>
    <property type="match status" value="1"/>
</dbReference>
<name>A0A7C5Q069_AQUAO</name>
<dbReference type="InterPro" id="IPR012677">
    <property type="entry name" value="Nucleotide-bd_a/b_plait_sf"/>
</dbReference>
<keyword evidence="3 6" id="KW-0694">RNA-binding</keyword>
<accession>A0A7C5Q069</accession>